<accession>A0A6I8NLF3</accession>
<dbReference type="InterPro" id="IPR029337">
    <property type="entry name" value="INSYN2"/>
</dbReference>
<keyword evidence="3" id="KW-1185">Reference proteome</keyword>
<dbReference type="PANTHER" id="PTHR28682">
    <property type="entry name" value="INHIBITORY SYNAPTIC FACTOR 2A-RELATED"/>
    <property type="match status" value="1"/>
</dbReference>
<feature type="region of interest" description="Disordered" evidence="1">
    <location>
        <begin position="1"/>
        <end position="25"/>
    </location>
</feature>
<reference evidence="2 3" key="1">
    <citation type="journal article" date="2008" name="Nature">
        <title>Genome analysis of the platypus reveals unique signatures of evolution.</title>
        <authorList>
            <person name="Warren W.C."/>
            <person name="Hillier L.W."/>
            <person name="Marshall Graves J.A."/>
            <person name="Birney E."/>
            <person name="Ponting C.P."/>
            <person name="Grutzner F."/>
            <person name="Belov K."/>
            <person name="Miller W."/>
            <person name="Clarke L."/>
            <person name="Chinwalla A.T."/>
            <person name="Yang S.P."/>
            <person name="Heger A."/>
            <person name="Locke D.P."/>
            <person name="Miethke P."/>
            <person name="Waters P.D."/>
            <person name="Veyrunes F."/>
            <person name="Fulton L."/>
            <person name="Fulton B."/>
            <person name="Graves T."/>
            <person name="Wallis J."/>
            <person name="Puente X.S."/>
            <person name="Lopez-Otin C."/>
            <person name="Ordonez G.R."/>
            <person name="Eichler E.E."/>
            <person name="Chen L."/>
            <person name="Cheng Z."/>
            <person name="Deakin J.E."/>
            <person name="Alsop A."/>
            <person name="Thompson K."/>
            <person name="Kirby P."/>
            <person name="Papenfuss A.T."/>
            <person name="Wakefield M.J."/>
            <person name="Olender T."/>
            <person name="Lancet D."/>
            <person name="Huttley G.A."/>
            <person name="Smit A.F."/>
            <person name="Pask A."/>
            <person name="Temple-Smith P."/>
            <person name="Batzer M.A."/>
            <person name="Walker J.A."/>
            <person name="Konkel M.K."/>
            <person name="Harris R.S."/>
            <person name="Whittington C.M."/>
            <person name="Wong E.S."/>
            <person name="Gemmell N.J."/>
            <person name="Buschiazzo E."/>
            <person name="Vargas Jentzsch I.M."/>
            <person name="Merkel A."/>
            <person name="Schmitz J."/>
            <person name="Zemann A."/>
            <person name="Churakov G."/>
            <person name="Kriegs J.O."/>
            <person name="Brosius J."/>
            <person name="Murchison E.P."/>
            <person name="Sachidanandam R."/>
            <person name="Smith C."/>
            <person name="Hannon G.J."/>
            <person name="Tsend-Ayush E."/>
            <person name="McMillan D."/>
            <person name="Attenborough R."/>
            <person name="Rens W."/>
            <person name="Ferguson-Smith M."/>
            <person name="Lefevre C.M."/>
            <person name="Sharp J.A."/>
            <person name="Nicholas K.R."/>
            <person name="Ray D.A."/>
            <person name="Kube M."/>
            <person name="Reinhardt R."/>
            <person name="Pringle T.H."/>
            <person name="Taylor J."/>
            <person name="Jones R.C."/>
            <person name="Nixon B."/>
            <person name="Dacheux J.L."/>
            <person name="Niwa H."/>
            <person name="Sekita Y."/>
            <person name="Huang X."/>
            <person name="Stark A."/>
            <person name="Kheradpour P."/>
            <person name="Kellis M."/>
            <person name="Flicek P."/>
            <person name="Chen Y."/>
            <person name="Webber C."/>
            <person name="Hardison R."/>
            <person name="Nelson J."/>
            <person name="Hallsworth-Pepin K."/>
            <person name="Delehaunty K."/>
            <person name="Markovic C."/>
            <person name="Minx P."/>
            <person name="Feng Y."/>
            <person name="Kremitzki C."/>
            <person name="Mitreva M."/>
            <person name="Glasscock J."/>
            <person name="Wylie T."/>
            <person name="Wohldmann P."/>
            <person name="Thiru P."/>
            <person name="Nhan M.N."/>
            <person name="Pohl C.S."/>
            <person name="Smith S.M."/>
            <person name="Hou S."/>
            <person name="Nefedov M."/>
            <person name="de Jong P.J."/>
            <person name="Renfree M.B."/>
            <person name="Mardis E.R."/>
            <person name="Wilson R.K."/>
        </authorList>
    </citation>
    <scope>NUCLEOTIDE SEQUENCE [LARGE SCALE GENOMIC DNA]</scope>
    <source>
        <strain evidence="2 3">Glennie</strain>
    </source>
</reference>
<dbReference type="Pfam" id="PF15265">
    <property type="entry name" value="FAM196"/>
    <property type="match status" value="2"/>
</dbReference>
<reference evidence="2" key="3">
    <citation type="submission" date="2025-09" db="UniProtKB">
        <authorList>
            <consortium name="Ensembl"/>
        </authorList>
    </citation>
    <scope>IDENTIFICATION</scope>
    <source>
        <strain evidence="2">Glennie</strain>
    </source>
</reference>
<feature type="region of interest" description="Disordered" evidence="1">
    <location>
        <begin position="376"/>
        <end position="406"/>
    </location>
</feature>
<dbReference type="PANTHER" id="PTHR28682:SF1">
    <property type="entry name" value="INHIBITORY SYNAPTIC FACTOR 2A"/>
    <property type="match status" value="1"/>
</dbReference>
<reference evidence="2" key="2">
    <citation type="submission" date="2025-08" db="UniProtKB">
        <authorList>
            <consortium name="Ensembl"/>
        </authorList>
    </citation>
    <scope>IDENTIFICATION</scope>
    <source>
        <strain evidence="2">Glennie</strain>
    </source>
</reference>
<dbReference type="AlphaFoldDB" id="A0A6I8NLF3"/>
<feature type="compositionally biased region" description="Low complexity" evidence="1">
    <location>
        <begin position="180"/>
        <end position="199"/>
    </location>
</feature>
<evidence type="ECO:0000256" key="1">
    <source>
        <dbReference type="SAM" id="MobiDB-lite"/>
    </source>
</evidence>
<dbReference type="Ensembl" id="ENSOANT00000068465.1">
    <property type="protein sequence ID" value="ENSOANP00000041497.1"/>
    <property type="gene ID" value="ENSOANG00000046973.1"/>
</dbReference>
<evidence type="ECO:0008006" key="4">
    <source>
        <dbReference type="Google" id="ProtNLM"/>
    </source>
</evidence>
<proteinExistence type="predicted"/>
<dbReference type="Bgee" id="ENSOANG00000046973">
    <property type="expression patterns" value="Expressed in liver and 2 other cell types or tissues"/>
</dbReference>
<feature type="region of interest" description="Disordered" evidence="1">
    <location>
        <begin position="58"/>
        <end position="91"/>
    </location>
</feature>
<evidence type="ECO:0000313" key="3">
    <source>
        <dbReference type="Proteomes" id="UP000002279"/>
    </source>
</evidence>
<dbReference type="KEGG" id="oaa:114810083"/>
<dbReference type="GeneTree" id="ENSGT00530000063787"/>
<feature type="region of interest" description="Disordered" evidence="1">
    <location>
        <begin position="167"/>
        <end position="288"/>
    </location>
</feature>
<feature type="compositionally biased region" description="Basic and acidic residues" evidence="1">
    <location>
        <begin position="72"/>
        <end position="89"/>
    </location>
</feature>
<dbReference type="OMA" id="CPTEDSH"/>
<dbReference type="GO" id="GO:0060080">
    <property type="term" value="P:inhibitory postsynaptic potential"/>
    <property type="evidence" value="ECO:0000318"/>
    <property type="project" value="GO_Central"/>
</dbReference>
<dbReference type="GeneID" id="114810083"/>
<protein>
    <recommendedName>
        <fullName evidence="4">Inhibitory synaptic factor 2A</fullName>
    </recommendedName>
</protein>
<dbReference type="GO" id="GO:0014069">
    <property type="term" value="C:postsynaptic density"/>
    <property type="evidence" value="ECO:0000318"/>
    <property type="project" value="GO_Central"/>
</dbReference>
<dbReference type="InParanoid" id="A0A6I8NLF3"/>
<name>A0A6I8NLF3_ORNAN</name>
<sequence>MVSRGPGPRLLPASDSSDGEPGAGLALDMKYTLDAGRQVKKRNKALQVRFKDICEAQSEQLGARQARPPGRRPPEGDEGSAGRREDRPAAQRAAYRKYLTVPARRAIPNVTRSTGVQTSPDLRVGYQTFPLDRKKAGGGQGAAAAPFRGPALGFLLDVRDKRAGRQRTAALISPPPGPAAYPQAGLDAAEGGADLAPGPSESSATTRLFETEVVPGPGSPDSEGEGPGAPEDPPVLQVNGAAEAGAGGRTCGPQAEARPSTAHGPLGAHGSSPADARPETPAPAAGTEVGDLKAQLQTMETLISSSQETIKVLLGVIQELEKGEAHREGLSYRTGQDTANCDTCRNSACIIYSVELDFKQQEDKLQPVLRKLHPMEGAQVTSLPYPPDSGSSTPKQKSKTEPKKPGRWKLWFL</sequence>
<dbReference type="Proteomes" id="UP000002279">
    <property type="component" value="Chromosome 3"/>
</dbReference>
<evidence type="ECO:0000313" key="2">
    <source>
        <dbReference type="Ensembl" id="ENSOANP00000041497.1"/>
    </source>
</evidence>
<organism evidence="2 3">
    <name type="scientific">Ornithorhynchus anatinus</name>
    <name type="common">Duckbill platypus</name>
    <dbReference type="NCBI Taxonomy" id="9258"/>
    <lineage>
        <taxon>Eukaryota</taxon>
        <taxon>Metazoa</taxon>
        <taxon>Chordata</taxon>
        <taxon>Craniata</taxon>
        <taxon>Vertebrata</taxon>
        <taxon>Euteleostomi</taxon>
        <taxon>Mammalia</taxon>
        <taxon>Monotremata</taxon>
        <taxon>Ornithorhynchidae</taxon>
        <taxon>Ornithorhynchus</taxon>
    </lineage>
</organism>
<dbReference type="RefSeq" id="XP_039767574.1">
    <property type="nucleotide sequence ID" value="XM_039911640.1"/>
</dbReference>
<dbReference type="CTD" id="642938"/>
<dbReference type="FunCoup" id="A0A6I8NLF3">
    <property type="interactions" value="35"/>
</dbReference>
<gene>
    <name evidence="2" type="primary">INSYN2A</name>
</gene>
<dbReference type="OrthoDB" id="8679980at2759"/>